<gene>
    <name evidence="1" type="ORF">NCTC10038_03301</name>
</gene>
<dbReference type="Pfam" id="PF18352">
    <property type="entry name" value="Gp138_N"/>
    <property type="match status" value="1"/>
</dbReference>
<evidence type="ECO:0000313" key="1">
    <source>
        <dbReference type="EMBL" id="SQF91873.1"/>
    </source>
</evidence>
<dbReference type="InterPro" id="IPR037026">
    <property type="entry name" value="Vgr_OB-fold_dom_sf"/>
</dbReference>
<dbReference type="Gene3D" id="2.40.50.230">
    <property type="entry name" value="Gp5 N-terminal domain"/>
    <property type="match status" value="1"/>
</dbReference>
<sequence length="251" mass="26961">MFNITYPDASYIDVIKTEIHNHNDNARTGFPAVVVGVNNTAVPSVTVKSLIQRYTDDGENMDDLHILNVPIGHIRTHRSAILFPVSVGDEGWCDVADNSLDNFKIASNSNPTKVNNNRMKDEMDVVFFPGLAPPGVIAQQLQSLKLPRDANDLTIIHNTGTGAETNVTLKADGNVEINSQFTVKVIAKDIELNASNSVSINASSLKVNVPNTTWTGNTTISGTWTFNGIPFDTHKHAGVTPGSGVSGLPTA</sequence>
<dbReference type="RefSeq" id="WP_096236892.1">
    <property type="nucleotide sequence ID" value="NZ_CBCRXZ010000002.1"/>
</dbReference>
<dbReference type="EMBL" id="LS483372">
    <property type="protein sequence ID" value="SQF91873.1"/>
    <property type="molecule type" value="Genomic_DNA"/>
</dbReference>
<dbReference type="InterPro" id="IPR041599">
    <property type="entry name" value="Gp138_N"/>
</dbReference>
<reference evidence="1 2" key="1">
    <citation type="submission" date="2018-06" db="EMBL/GenBank/DDBJ databases">
        <authorList>
            <consortium name="Pathogen Informatics"/>
            <person name="Doyle S."/>
        </authorList>
    </citation>
    <scope>NUCLEOTIDE SEQUENCE [LARGE SCALE GENOMIC DNA]</scope>
    <source>
        <strain evidence="1 2">NCTC10038</strain>
    </source>
</reference>
<name>A0A3M3XSZ0_PSEFL</name>
<dbReference type="GeneID" id="61639189"/>
<evidence type="ECO:0000313" key="2">
    <source>
        <dbReference type="Proteomes" id="UP000248640"/>
    </source>
</evidence>
<accession>A0A3M3XSZ0</accession>
<dbReference type="Proteomes" id="UP000248640">
    <property type="component" value="Chromosome 1"/>
</dbReference>
<organism evidence="1 2">
    <name type="scientific">Pseudomonas fluorescens</name>
    <dbReference type="NCBI Taxonomy" id="294"/>
    <lineage>
        <taxon>Bacteria</taxon>
        <taxon>Pseudomonadati</taxon>
        <taxon>Pseudomonadota</taxon>
        <taxon>Gammaproteobacteria</taxon>
        <taxon>Pseudomonadales</taxon>
        <taxon>Pseudomonadaceae</taxon>
        <taxon>Pseudomonas</taxon>
    </lineage>
</organism>
<proteinExistence type="predicted"/>
<dbReference type="AlphaFoldDB" id="A0A3M3XSZ0"/>
<protein>
    <submittedName>
        <fullName evidence="1">Phage baseplate assembly protein V</fullName>
    </submittedName>
</protein>